<dbReference type="Gene3D" id="2.60.40.640">
    <property type="match status" value="2"/>
</dbReference>
<dbReference type="InterPro" id="IPR014752">
    <property type="entry name" value="Arrestin-like_C"/>
</dbReference>
<evidence type="ECO:0000256" key="1">
    <source>
        <dbReference type="ARBA" id="ARBA00009100"/>
    </source>
</evidence>
<dbReference type="AlphaFoldDB" id="A0A1G4IJM5"/>
<dbReference type="PANTHER" id="PTHR12233">
    <property type="entry name" value="VACUOLAR PROTEIN SORTING 26 RELATED"/>
    <property type="match status" value="1"/>
</dbReference>
<dbReference type="GeneID" id="92378267"/>
<dbReference type="EMBL" id="CZPT02001910">
    <property type="protein sequence ID" value="SCU72749.1"/>
    <property type="molecule type" value="Genomic_DNA"/>
</dbReference>
<keyword evidence="3" id="KW-1185">Reference proteome</keyword>
<protein>
    <submittedName>
        <fullName evidence="2">Vacuolar sorting-associated protein-like, putative</fullName>
    </submittedName>
</protein>
<reference evidence="2" key="1">
    <citation type="submission" date="2016-09" db="EMBL/GenBank/DDBJ databases">
        <authorList>
            <person name="Hebert L."/>
            <person name="Moumen B."/>
        </authorList>
    </citation>
    <scope>NUCLEOTIDE SEQUENCE [LARGE SCALE GENOMIC DNA]</scope>
    <source>
        <strain evidence="2">OVI</strain>
    </source>
</reference>
<dbReference type="VEuPathDB" id="TriTrypDB:TEOVI_000432700"/>
<name>A0A1G4IJM5_TRYEQ</name>
<sequence length="357" mass="41363">MLERERPQEKERGAGLFSRFFRKMDGCDVKIILDGKSESDVVRVHDPRDNTSERLYRYSCEEPVNGRVMLNPKGSYRHNGVDVMLLAYAVLPQASDHKVEFITQVKRFEPDTLQGATPLEFSFTVLKEHESYRGINARVMYVLRVVVHRPLKNVTEQMEFWVTRVDTVLSDTQPDALRHRSYFRETVFGPNSTTMDVGVTNMLHIEFMYDKRFFHLQERVLGKVTFKVTHMDIRYGEVGVVRKETVVPPLSESEAVNMETLQKFEIMDGTPIVGEVVPIRLYLNCIPNLTPTYKNVQDCVNVQYFLNLVLITADGKRFFKQQEIELYRRRGQEALTWTAWRQDDPGKGDGEAGETSH</sequence>
<organism evidence="2 3">
    <name type="scientific">Trypanosoma equiperdum</name>
    <dbReference type="NCBI Taxonomy" id="5694"/>
    <lineage>
        <taxon>Eukaryota</taxon>
        <taxon>Discoba</taxon>
        <taxon>Euglenozoa</taxon>
        <taxon>Kinetoplastea</taxon>
        <taxon>Metakinetoplastina</taxon>
        <taxon>Trypanosomatida</taxon>
        <taxon>Trypanosomatidae</taxon>
        <taxon>Trypanosoma</taxon>
    </lineage>
</organism>
<comment type="caution">
    <text evidence="2">The sequence shown here is derived from an EMBL/GenBank/DDBJ whole genome shotgun (WGS) entry which is preliminary data.</text>
</comment>
<dbReference type="GO" id="GO:0006886">
    <property type="term" value="P:intracellular protein transport"/>
    <property type="evidence" value="ECO:0007669"/>
    <property type="project" value="InterPro"/>
</dbReference>
<evidence type="ECO:0000313" key="2">
    <source>
        <dbReference type="EMBL" id="SCU72749.1"/>
    </source>
</evidence>
<dbReference type="InterPro" id="IPR028934">
    <property type="entry name" value="Vps26-related"/>
</dbReference>
<gene>
    <name evidence="2" type="ORF">TEOVI_000432700</name>
</gene>
<evidence type="ECO:0000313" key="3">
    <source>
        <dbReference type="Proteomes" id="UP000195570"/>
    </source>
</evidence>
<proteinExistence type="inferred from homology"/>
<dbReference type="Pfam" id="PF03643">
    <property type="entry name" value="Vps26"/>
    <property type="match status" value="1"/>
</dbReference>
<dbReference type="Proteomes" id="UP000195570">
    <property type="component" value="Unassembled WGS sequence"/>
</dbReference>
<comment type="similarity">
    <text evidence="1">Belongs to the VPS26 family.</text>
</comment>
<dbReference type="RefSeq" id="XP_067083209.1">
    <property type="nucleotide sequence ID" value="XM_067227108.1"/>
</dbReference>
<accession>A0A1G4IJM5</accession>